<keyword evidence="2" id="KW-0732">Signal</keyword>
<reference evidence="3" key="1">
    <citation type="submission" date="2021-08" db="EMBL/GenBank/DDBJ databases">
        <title>Genome of a novel bacterium of the phylum Verrucomicrobia, Oleiharenicola sp. KSB-15.</title>
        <authorList>
            <person name="Chung J.-H."/>
            <person name="Ahn J.-H."/>
            <person name="Yoon Y."/>
            <person name="Kim D.-Y."/>
            <person name="An S.-H."/>
            <person name="Park I."/>
            <person name="Yeon J."/>
        </authorList>
    </citation>
    <scope>NUCLEOTIDE SEQUENCE</scope>
    <source>
        <strain evidence="3">KSB-15</strain>
    </source>
</reference>
<evidence type="ECO:0000313" key="4">
    <source>
        <dbReference type="Proteomes" id="UP000825051"/>
    </source>
</evidence>
<proteinExistence type="predicted"/>
<accession>A0A8F9TTC5</accession>
<evidence type="ECO:0000256" key="1">
    <source>
        <dbReference type="SAM" id="MobiDB-lite"/>
    </source>
</evidence>
<dbReference type="AlphaFoldDB" id="A0A8F9TTC5"/>
<feature type="compositionally biased region" description="Pro residues" evidence="1">
    <location>
        <begin position="272"/>
        <end position="286"/>
    </location>
</feature>
<evidence type="ECO:0000256" key="2">
    <source>
        <dbReference type="SAM" id="SignalP"/>
    </source>
</evidence>
<evidence type="ECO:0008006" key="5">
    <source>
        <dbReference type="Google" id="ProtNLM"/>
    </source>
</evidence>
<feature type="compositionally biased region" description="Low complexity" evidence="1">
    <location>
        <begin position="287"/>
        <end position="296"/>
    </location>
</feature>
<name>A0A8F9TTC5_9BACT</name>
<dbReference type="Proteomes" id="UP000825051">
    <property type="component" value="Chromosome"/>
</dbReference>
<dbReference type="RefSeq" id="WP_220160781.1">
    <property type="nucleotide sequence ID" value="NZ_CP080507.1"/>
</dbReference>
<evidence type="ECO:0000313" key="3">
    <source>
        <dbReference type="EMBL" id="QYM77676.1"/>
    </source>
</evidence>
<dbReference type="EMBL" id="CP080507">
    <property type="protein sequence ID" value="QYM77676.1"/>
    <property type="molecule type" value="Genomic_DNA"/>
</dbReference>
<feature type="chain" id="PRO_5034197376" description="FecR protein domain-containing protein" evidence="2">
    <location>
        <begin position="33"/>
        <end position="296"/>
    </location>
</feature>
<dbReference type="KEGG" id="ole:K0B96_10100"/>
<gene>
    <name evidence="3" type="ORF">K0B96_10100</name>
</gene>
<protein>
    <recommendedName>
        <fullName evidence="5">FecR protein domain-containing protein</fullName>
    </recommendedName>
</protein>
<feature type="signal peptide" evidence="2">
    <location>
        <begin position="1"/>
        <end position="32"/>
    </location>
</feature>
<feature type="region of interest" description="Disordered" evidence="1">
    <location>
        <begin position="258"/>
        <end position="296"/>
    </location>
</feature>
<sequence>MNARPTHFRLFSALLGAVFVLAAAHAPTSSFAAQKKRNPVSKIYVADQVGEAEIDDGDKISDLEDKSVHDASGAKLKTKDASNSSIVYSNGAGVYMDTDTKMDVKSFVQEPFKPNRSDLEVEPSISKTEALIAQGTVGICTSRLVAGSRMVYRTPLASVNIRARRVVIQSNDKETKISVVEGDVTVSAGKNDAGGQILRAGQQAIITPGDGPNSFVIQPIPHAERTTVEDKVVKACMARRTVYFEVASRKGKDAQATLGSVFQSQTESSPPEIVPVPVITPPPPTEKPISPARLSS</sequence>
<keyword evidence="4" id="KW-1185">Reference proteome</keyword>
<organism evidence="3 4">
    <name type="scientific">Horticoccus luteus</name>
    <dbReference type="NCBI Taxonomy" id="2862869"/>
    <lineage>
        <taxon>Bacteria</taxon>
        <taxon>Pseudomonadati</taxon>
        <taxon>Verrucomicrobiota</taxon>
        <taxon>Opitutia</taxon>
        <taxon>Opitutales</taxon>
        <taxon>Opitutaceae</taxon>
        <taxon>Horticoccus</taxon>
    </lineage>
</organism>